<keyword evidence="1" id="KW-0732">Signal</keyword>
<reference evidence="2" key="1">
    <citation type="submission" date="2022-06" db="EMBL/GenBank/DDBJ databases">
        <title>Novel species in genus nocardia.</title>
        <authorList>
            <person name="Li F."/>
        </authorList>
    </citation>
    <scope>NUCLEOTIDE SEQUENCE</scope>
    <source>
        <strain evidence="2">CDC141</strain>
    </source>
</reference>
<evidence type="ECO:0000313" key="3">
    <source>
        <dbReference type="Proteomes" id="UP001139157"/>
    </source>
</evidence>
<dbReference type="RefSeq" id="WP_251910728.1">
    <property type="nucleotide sequence ID" value="NZ_JAMRXG010000003.1"/>
</dbReference>
<accession>A0A9X2E8I7</accession>
<gene>
    <name evidence="2" type="ORF">NDR86_09335</name>
</gene>
<name>A0A9X2E8I7_9NOCA</name>
<organism evidence="2 3">
    <name type="scientific">Nocardia pulmonis</name>
    <dbReference type="NCBI Taxonomy" id="2951408"/>
    <lineage>
        <taxon>Bacteria</taxon>
        <taxon>Bacillati</taxon>
        <taxon>Actinomycetota</taxon>
        <taxon>Actinomycetes</taxon>
        <taxon>Mycobacteriales</taxon>
        <taxon>Nocardiaceae</taxon>
        <taxon>Nocardia</taxon>
    </lineage>
</organism>
<protein>
    <submittedName>
        <fullName evidence="2">Uncharacterized protein</fullName>
    </submittedName>
</protein>
<feature type="signal peptide" evidence="1">
    <location>
        <begin position="1"/>
        <end position="29"/>
    </location>
</feature>
<comment type="caution">
    <text evidence="2">The sequence shown here is derived from an EMBL/GenBank/DDBJ whole genome shotgun (WGS) entry which is preliminary data.</text>
</comment>
<evidence type="ECO:0000313" key="2">
    <source>
        <dbReference type="EMBL" id="MCM6773671.1"/>
    </source>
</evidence>
<feature type="chain" id="PRO_5040773249" evidence="1">
    <location>
        <begin position="30"/>
        <end position="76"/>
    </location>
</feature>
<dbReference type="AlphaFoldDB" id="A0A9X2E8I7"/>
<sequence length="76" mass="7327">MSSKSVALGFAALAAAAVAGAAGAGQAQAAPQTHSFSGLSLSACQSKVADARRAGAVAAVCLPDGTNTYKAVIVHR</sequence>
<evidence type="ECO:0000256" key="1">
    <source>
        <dbReference type="SAM" id="SignalP"/>
    </source>
</evidence>
<dbReference type="Proteomes" id="UP001139157">
    <property type="component" value="Unassembled WGS sequence"/>
</dbReference>
<keyword evidence="3" id="KW-1185">Reference proteome</keyword>
<dbReference type="EMBL" id="JAMRXG010000003">
    <property type="protein sequence ID" value="MCM6773671.1"/>
    <property type="molecule type" value="Genomic_DNA"/>
</dbReference>
<proteinExistence type="predicted"/>